<evidence type="ECO:0000313" key="1">
    <source>
        <dbReference type="EMBL" id="USJ23207.1"/>
    </source>
</evidence>
<reference evidence="1" key="1">
    <citation type="submission" date="2022-06" db="EMBL/GenBank/DDBJ databases">
        <title>Physiological and biochemical characterization and genomic elucidation of a strain of the genus Ensifer adhaerens M8 that combines arsenic oxidation and chromium reduction.</title>
        <authorList>
            <person name="Li X."/>
            <person name="Yu c."/>
        </authorList>
    </citation>
    <scope>NUCLEOTIDE SEQUENCE</scope>
    <source>
        <strain evidence="1">M8</strain>
    </source>
</reference>
<organism evidence="1 2">
    <name type="scientific">Ensifer adhaerens</name>
    <name type="common">Sinorhizobium morelense</name>
    <dbReference type="NCBI Taxonomy" id="106592"/>
    <lineage>
        <taxon>Bacteria</taxon>
        <taxon>Pseudomonadati</taxon>
        <taxon>Pseudomonadota</taxon>
        <taxon>Alphaproteobacteria</taxon>
        <taxon>Hyphomicrobiales</taxon>
        <taxon>Rhizobiaceae</taxon>
        <taxon>Sinorhizobium/Ensifer group</taxon>
        <taxon>Ensifer</taxon>
    </lineage>
</organism>
<accession>A0A9Q8Y6F7</accession>
<name>A0A9Q8Y6F7_ENSAD</name>
<dbReference type="AlphaFoldDB" id="A0A9Q8Y6F7"/>
<proteinExistence type="predicted"/>
<dbReference type="Gene3D" id="3.30.530.20">
    <property type="match status" value="1"/>
</dbReference>
<dbReference type="EMBL" id="CP098807">
    <property type="protein sequence ID" value="USJ23207.1"/>
    <property type="molecule type" value="Genomic_DNA"/>
</dbReference>
<protein>
    <submittedName>
        <fullName evidence="1">SRPBCC domain-containing protein</fullName>
    </submittedName>
</protein>
<dbReference type="Proteomes" id="UP001055460">
    <property type="component" value="Chromosome"/>
</dbReference>
<dbReference type="InterPro" id="IPR023393">
    <property type="entry name" value="START-like_dom_sf"/>
</dbReference>
<dbReference type="SUPFAM" id="SSF55961">
    <property type="entry name" value="Bet v1-like"/>
    <property type="match status" value="1"/>
</dbReference>
<sequence>MNREISAPDDNSLELEYELDEAPQKVWRAISIPAFRENWLPKEALADPDGAVVVPGEEVCYRLRETEAPFLESTVTFRIAPIGSGGTRLRIVHELPNVRGGRVTRTAANSNDTLMLAA</sequence>
<gene>
    <name evidence="1" type="ORF">NE863_18315</name>
</gene>
<evidence type="ECO:0000313" key="2">
    <source>
        <dbReference type="Proteomes" id="UP001055460"/>
    </source>
</evidence>
<dbReference type="RefSeq" id="WP_090296171.1">
    <property type="nucleotide sequence ID" value="NZ_CAXURO020000001.1"/>
</dbReference>
<dbReference type="OrthoDB" id="9803476at2"/>